<protein>
    <submittedName>
        <fullName evidence="1">Alpha/beta hydrolase</fullName>
    </submittedName>
</protein>
<organism evidence="1 2">
    <name type="scientific">Leptospira wolffii</name>
    <dbReference type="NCBI Taxonomy" id="409998"/>
    <lineage>
        <taxon>Bacteria</taxon>
        <taxon>Pseudomonadati</taxon>
        <taxon>Spirochaetota</taxon>
        <taxon>Spirochaetia</taxon>
        <taxon>Leptospirales</taxon>
        <taxon>Leptospiraceae</taxon>
        <taxon>Leptospira</taxon>
    </lineage>
</organism>
<dbReference type="Proteomes" id="UP000231912">
    <property type="component" value="Unassembled WGS sequence"/>
</dbReference>
<reference evidence="1 2" key="1">
    <citation type="submission" date="2017-07" db="EMBL/GenBank/DDBJ databases">
        <title>Leptospira spp. isolated from tropical soils.</title>
        <authorList>
            <person name="Thibeaux R."/>
            <person name="Iraola G."/>
            <person name="Ferres I."/>
            <person name="Bierque E."/>
            <person name="Girault D."/>
            <person name="Soupe-Gilbert M.-E."/>
            <person name="Picardeau M."/>
            <person name="Goarant C."/>
        </authorList>
    </citation>
    <scope>NUCLEOTIDE SEQUENCE [LARGE SCALE GENOMIC DNA]</scope>
    <source>
        <strain evidence="1 2">FH2-C-A2</strain>
    </source>
</reference>
<gene>
    <name evidence="1" type="ORF">CH371_19885</name>
</gene>
<dbReference type="AlphaFoldDB" id="A0A2M9Z6P0"/>
<evidence type="ECO:0000313" key="1">
    <source>
        <dbReference type="EMBL" id="PJZ64099.1"/>
    </source>
</evidence>
<dbReference type="EMBL" id="NPDT01000014">
    <property type="protein sequence ID" value="PJZ64099.1"/>
    <property type="molecule type" value="Genomic_DNA"/>
</dbReference>
<comment type="caution">
    <text evidence="1">The sequence shown here is derived from an EMBL/GenBank/DDBJ whole genome shotgun (WGS) entry which is preliminary data.</text>
</comment>
<proteinExistence type="predicted"/>
<accession>A0A2M9Z6P0</accession>
<dbReference type="GO" id="GO:0016787">
    <property type="term" value="F:hydrolase activity"/>
    <property type="evidence" value="ECO:0007669"/>
    <property type="project" value="UniProtKB-KW"/>
</dbReference>
<keyword evidence="1" id="KW-0378">Hydrolase</keyword>
<dbReference type="Gene3D" id="3.40.50.1820">
    <property type="entry name" value="alpha/beta hydrolase"/>
    <property type="match status" value="1"/>
</dbReference>
<dbReference type="InterPro" id="IPR029058">
    <property type="entry name" value="AB_hydrolase_fold"/>
</dbReference>
<dbReference type="PANTHER" id="PTHR37946">
    <property type="entry name" value="SLL1969 PROTEIN"/>
    <property type="match status" value="1"/>
</dbReference>
<dbReference type="SUPFAM" id="SSF53474">
    <property type="entry name" value="alpha/beta-Hydrolases"/>
    <property type="match status" value="1"/>
</dbReference>
<dbReference type="PANTHER" id="PTHR37946:SF1">
    <property type="entry name" value="SLL1969 PROTEIN"/>
    <property type="match status" value="1"/>
</dbReference>
<sequence length="183" mass="20692">MVYYVDFPSRSNDVQNVSKSYVSPIVKSACVNRVTKVHFVTHSAGGIILRYFLKENKLPNLGRVVMLSPPNMGSEVADFLTDFSFLNFLFGPMLFQLRTEKSSFVNMIGLPNFEYGVIMGNSSYDFISSLIIPGDDDGKVSIERSKLANTKEFMLVNRTHTFIMDGPEVQRATFRFIQSGKFE</sequence>
<name>A0A2M9Z6P0_9LEPT</name>
<evidence type="ECO:0000313" key="2">
    <source>
        <dbReference type="Proteomes" id="UP000231912"/>
    </source>
</evidence>